<comment type="similarity">
    <text evidence="2 13">Belongs to the HisA/HisF family.</text>
</comment>
<evidence type="ECO:0000256" key="3">
    <source>
        <dbReference type="ARBA" id="ARBA00011152"/>
    </source>
</evidence>
<evidence type="ECO:0000256" key="11">
    <source>
        <dbReference type="ARBA" id="ARBA00049534"/>
    </source>
</evidence>
<evidence type="ECO:0000256" key="6">
    <source>
        <dbReference type="ARBA" id="ARBA00022962"/>
    </source>
</evidence>
<dbReference type="Pfam" id="PF00977">
    <property type="entry name" value="His_biosynth"/>
    <property type="match status" value="1"/>
</dbReference>
<evidence type="ECO:0000256" key="9">
    <source>
        <dbReference type="ARBA" id="ARBA00025475"/>
    </source>
</evidence>
<comment type="function">
    <text evidence="12">IGPS catalyzes the conversion of PRFAR and glutamine to IGP, AICAR and glutamate. The HisH subunit catalyzes the hydrolysis of glutamine to glutamate and ammonia as part of the synthesis of IGP and AICAR. The resulting ammonia molecule is channeled to the active site of HisF.</text>
</comment>
<dbReference type="GO" id="GO:0004359">
    <property type="term" value="F:glutaminase activity"/>
    <property type="evidence" value="ECO:0007669"/>
    <property type="project" value="UniProtKB-EC"/>
</dbReference>
<keyword evidence="4 12" id="KW-0028">Amino-acid biosynthesis</keyword>
<comment type="function">
    <text evidence="9">IGPS catalyzes the conversion of PRFAR and glutamine to IGP, AICAR and glutamate. The HisF subunit catalyzes the cyclization activity that produces IGP and AICAR from PRFAR using the ammonia provided by the HisH subunit.</text>
</comment>
<dbReference type="EMBL" id="MGKJ01000010">
    <property type="protein sequence ID" value="OGN24642.1"/>
    <property type="molecule type" value="Genomic_DNA"/>
</dbReference>
<feature type="active site" description="Nucleophile" evidence="12">
    <location>
        <position position="387"/>
    </location>
</feature>
<sequence>MKKRIIARLDIKGPNVIKGIQLECLRVMGKPDDLAQEYYQQGADELIYLDTVASLYRRDNLLNIVKQASENIFIPFIAGGGVRNINDIRSLLSAGAEKVAVNTAATKNPELIRQAAKIFGSQCIVLSIEAKQVAPGRWEAYVDNGRQRTGLDVIKWAKQGEKLGAGEILLTAVDRDGMENGLDNELIKKVTEAVSIPVIASGGAGSPQDVVECVKKTNVDAVAVGSILHYRKFGMADIKSELKKEKIAVRQTVNFSTKQNKTGQKYDIKNYNKYTMRHLTGVTGLAANKIRTEDAPARFKEEYPKGSADLGVIDYKINNVRSVLRAFQKLGKKVAIVETPEEFDEVKTLVLPGVGAFGEGMKALKKAGLIESIKRQVMRGKPILGLCLGMQMLFFESEEFGRNKGLDLIEGNVVSFKPVNKIKLPDYKLPHIGWTKISAVRRNKTTLLSGIKTPADVYFVHSFFSQPKDRSIILANAEYGGQKFCAVVQKENIMGTQFHPEKSGEVGLNILKQFCKIAKI</sequence>
<dbReference type="EC" id="3.5.1.2" evidence="12"/>
<reference evidence="15 16" key="1">
    <citation type="journal article" date="2016" name="Nat. Commun.">
        <title>Thousands of microbial genomes shed light on interconnected biogeochemical processes in an aquifer system.</title>
        <authorList>
            <person name="Anantharaman K."/>
            <person name="Brown C.T."/>
            <person name="Hug L.A."/>
            <person name="Sharon I."/>
            <person name="Castelle C.J."/>
            <person name="Probst A.J."/>
            <person name="Thomas B.C."/>
            <person name="Singh A."/>
            <person name="Wilkins M.J."/>
            <person name="Karaoz U."/>
            <person name="Brodie E.L."/>
            <person name="Williams K.H."/>
            <person name="Hubbard S.S."/>
            <person name="Banfield J.F."/>
        </authorList>
    </citation>
    <scope>NUCLEOTIDE SEQUENCE [LARGE SCALE GENOMIC DNA]</scope>
</reference>
<feature type="domain" description="Glutamine amidotransferase" evidence="14">
    <location>
        <begin position="312"/>
        <end position="515"/>
    </location>
</feature>
<organism evidence="15 16">
    <name type="scientific">Candidatus Yanofskybacteria bacterium RIFCSPLOWO2_01_FULL_43_22</name>
    <dbReference type="NCBI Taxonomy" id="1802695"/>
    <lineage>
        <taxon>Bacteria</taxon>
        <taxon>Candidatus Yanofskyibacteriota</taxon>
    </lineage>
</organism>
<dbReference type="PANTHER" id="PTHR21235">
    <property type="entry name" value="IMIDAZOLE GLYCEROL PHOSPHATE SYNTHASE SUBUNIT HISF/H IGP SYNTHASE SUBUNIT HISF/H"/>
    <property type="match status" value="1"/>
</dbReference>
<dbReference type="Gene3D" id="3.40.50.880">
    <property type="match status" value="1"/>
</dbReference>
<dbReference type="InterPro" id="IPR017926">
    <property type="entry name" value="GATASE"/>
</dbReference>
<dbReference type="PANTHER" id="PTHR21235:SF2">
    <property type="entry name" value="IMIDAZOLE GLYCEROL PHOSPHATE SYNTHASE HISHF"/>
    <property type="match status" value="1"/>
</dbReference>
<comment type="pathway">
    <text evidence="1 12">Amino-acid biosynthesis; L-histidine biosynthesis; L-histidine from 5-phospho-alpha-D-ribose 1-diphosphate: step 5/9.</text>
</comment>
<dbReference type="Proteomes" id="UP000178911">
    <property type="component" value="Unassembled WGS sequence"/>
</dbReference>
<feature type="active site" evidence="12">
    <location>
        <position position="501"/>
    </location>
</feature>
<keyword evidence="8 12" id="KW-0456">Lyase</keyword>
<comment type="subunit">
    <text evidence="3 12">Heterodimer of HisH and HisF.</text>
</comment>
<keyword evidence="6 12" id="KW-0315">Glutamine amidotransferase</keyword>
<dbReference type="UniPathway" id="UPA00031">
    <property type="reaction ID" value="UER00010"/>
</dbReference>
<dbReference type="InterPro" id="IPR013785">
    <property type="entry name" value="Aldolase_TIM"/>
</dbReference>
<feature type="active site" evidence="12">
    <location>
        <position position="499"/>
    </location>
</feature>
<evidence type="ECO:0000256" key="4">
    <source>
        <dbReference type="ARBA" id="ARBA00022605"/>
    </source>
</evidence>
<evidence type="ECO:0000256" key="10">
    <source>
        <dbReference type="ARBA" id="ARBA00047838"/>
    </source>
</evidence>
<dbReference type="SUPFAM" id="SSF52317">
    <property type="entry name" value="Class I glutamine amidotransferase-like"/>
    <property type="match status" value="1"/>
</dbReference>
<evidence type="ECO:0000313" key="16">
    <source>
        <dbReference type="Proteomes" id="UP000178911"/>
    </source>
</evidence>
<dbReference type="CDD" id="cd04731">
    <property type="entry name" value="HisF"/>
    <property type="match status" value="1"/>
</dbReference>
<gene>
    <name evidence="12" type="primary">hisH</name>
    <name evidence="15" type="ORF">A3A13_01035</name>
</gene>
<evidence type="ECO:0000256" key="12">
    <source>
        <dbReference type="HAMAP-Rule" id="MF_00278"/>
    </source>
</evidence>
<dbReference type="GO" id="GO:0005737">
    <property type="term" value="C:cytoplasm"/>
    <property type="evidence" value="ECO:0007669"/>
    <property type="project" value="UniProtKB-SubCell"/>
</dbReference>
<evidence type="ECO:0000256" key="13">
    <source>
        <dbReference type="RuleBase" id="RU003657"/>
    </source>
</evidence>
<proteinExistence type="inferred from homology"/>
<comment type="catalytic activity">
    <reaction evidence="10 12">
        <text>5-[(5-phospho-1-deoxy-D-ribulos-1-ylimino)methylamino]-1-(5-phospho-beta-D-ribosyl)imidazole-4-carboxamide + L-glutamine = D-erythro-1-(imidazol-4-yl)glycerol 3-phosphate + 5-amino-1-(5-phospho-beta-D-ribosyl)imidazole-4-carboxamide + L-glutamate + H(+)</text>
        <dbReference type="Rhea" id="RHEA:24793"/>
        <dbReference type="ChEBI" id="CHEBI:15378"/>
        <dbReference type="ChEBI" id="CHEBI:29985"/>
        <dbReference type="ChEBI" id="CHEBI:58278"/>
        <dbReference type="ChEBI" id="CHEBI:58359"/>
        <dbReference type="ChEBI" id="CHEBI:58475"/>
        <dbReference type="ChEBI" id="CHEBI:58525"/>
        <dbReference type="EC" id="4.3.2.10"/>
    </reaction>
</comment>
<dbReference type="SUPFAM" id="SSF51366">
    <property type="entry name" value="Ribulose-phoshate binding barrel"/>
    <property type="match status" value="1"/>
</dbReference>
<dbReference type="STRING" id="1802695.A3A13_01035"/>
<dbReference type="InterPro" id="IPR004651">
    <property type="entry name" value="HisF"/>
</dbReference>
<dbReference type="Pfam" id="PF00117">
    <property type="entry name" value="GATase"/>
    <property type="match status" value="1"/>
</dbReference>
<dbReference type="HAMAP" id="MF_00278">
    <property type="entry name" value="HisH"/>
    <property type="match status" value="1"/>
</dbReference>
<evidence type="ECO:0000256" key="2">
    <source>
        <dbReference type="ARBA" id="ARBA00009667"/>
    </source>
</evidence>
<dbReference type="InterPro" id="IPR050064">
    <property type="entry name" value="IGPS_HisA/HisF"/>
</dbReference>
<comment type="subcellular location">
    <subcellularLocation>
        <location evidence="12">Cytoplasm</location>
    </subcellularLocation>
</comment>
<comment type="catalytic activity">
    <reaction evidence="11 12">
        <text>L-glutamine + H2O = L-glutamate + NH4(+)</text>
        <dbReference type="Rhea" id="RHEA:15889"/>
        <dbReference type="ChEBI" id="CHEBI:15377"/>
        <dbReference type="ChEBI" id="CHEBI:28938"/>
        <dbReference type="ChEBI" id="CHEBI:29985"/>
        <dbReference type="ChEBI" id="CHEBI:58359"/>
        <dbReference type="EC" id="3.5.1.2"/>
    </reaction>
</comment>
<name>A0A1F8GGX3_9BACT</name>
<evidence type="ECO:0000256" key="1">
    <source>
        <dbReference type="ARBA" id="ARBA00005091"/>
    </source>
</evidence>
<dbReference type="InterPro" id="IPR029062">
    <property type="entry name" value="Class_I_gatase-like"/>
</dbReference>
<evidence type="ECO:0000256" key="7">
    <source>
        <dbReference type="ARBA" id="ARBA00023102"/>
    </source>
</evidence>
<dbReference type="AlphaFoldDB" id="A0A1F8GGX3"/>
<evidence type="ECO:0000256" key="5">
    <source>
        <dbReference type="ARBA" id="ARBA00022801"/>
    </source>
</evidence>
<dbReference type="GO" id="GO:0000107">
    <property type="term" value="F:imidazoleglycerol-phosphate synthase activity"/>
    <property type="evidence" value="ECO:0007669"/>
    <property type="project" value="UniProtKB-UniRule"/>
</dbReference>
<dbReference type="InterPro" id="IPR011060">
    <property type="entry name" value="RibuloseP-bd_barrel"/>
</dbReference>
<dbReference type="GO" id="GO:0000105">
    <property type="term" value="P:L-histidine biosynthetic process"/>
    <property type="evidence" value="ECO:0007669"/>
    <property type="project" value="UniProtKB-UniRule"/>
</dbReference>
<keyword evidence="7 12" id="KW-0368">Histidine biosynthesis</keyword>
<comment type="caution">
    <text evidence="15">The sequence shown here is derived from an EMBL/GenBank/DDBJ whole genome shotgun (WGS) entry which is preliminary data.</text>
</comment>
<dbReference type="InterPro" id="IPR010139">
    <property type="entry name" value="Imidazole-glycPsynth_HisH"/>
</dbReference>
<dbReference type="InterPro" id="IPR006062">
    <property type="entry name" value="His_biosynth"/>
</dbReference>
<evidence type="ECO:0000259" key="14">
    <source>
        <dbReference type="Pfam" id="PF00117"/>
    </source>
</evidence>
<keyword evidence="12" id="KW-0963">Cytoplasm</keyword>
<protein>
    <recommendedName>
        <fullName evidence="12">Imidazole glycerol phosphate synthase subunit HisH</fullName>
        <ecNumber evidence="12">4.3.2.10</ecNumber>
    </recommendedName>
    <alternativeName>
        <fullName evidence="12">IGP synthase glutaminase subunit</fullName>
        <ecNumber evidence="12">3.5.1.2</ecNumber>
    </alternativeName>
    <alternativeName>
        <fullName evidence="12">IGP synthase subunit HisH</fullName>
    </alternativeName>
    <alternativeName>
        <fullName evidence="12">ImGP synthase subunit HisH</fullName>
        <shortName evidence="12">IGPS subunit HisH</shortName>
    </alternativeName>
</protein>
<keyword evidence="5 12" id="KW-0378">Hydrolase</keyword>
<dbReference type="CDD" id="cd01748">
    <property type="entry name" value="GATase1_IGP_Synthase"/>
    <property type="match status" value="1"/>
</dbReference>
<dbReference type="EC" id="4.3.2.10" evidence="12"/>
<dbReference type="GO" id="GO:0016829">
    <property type="term" value="F:lyase activity"/>
    <property type="evidence" value="ECO:0007669"/>
    <property type="project" value="UniProtKB-KW"/>
</dbReference>
<dbReference type="Gene3D" id="3.20.20.70">
    <property type="entry name" value="Aldolase class I"/>
    <property type="match status" value="1"/>
</dbReference>
<dbReference type="PROSITE" id="PS51273">
    <property type="entry name" value="GATASE_TYPE_1"/>
    <property type="match status" value="1"/>
</dbReference>
<accession>A0A1F8GGX3</accession>
<evidence type="ECO:0000256" key="8">
    <source>
        <dbReference type="ARBA" id="ARBA00023239"/>
    </source>
</evidence>
<evidence type="ECO:0000313" key="15">
    <source>
        <dbReference type="EMBL" id="OGN24642.1"/>
    </source>
</evidence>
<dbReference type="NCBIfam" id="TIGR01855">
    <property type="entry name" value="IMP_synth_hisH"/>
    <property type="match status" value="1"/>
</dbReference>